<gene>
    <name evidence="3" type="ORF">PgNI_09745</name>
</gene>
<keyword evidence="2" id="KW-1185">Reference proteome</keyword>
<evidence type="ECO:0000313" key="3">
    <source>
        <dbReference type="RefSeq" id="XP_030977986.1"/>
    </source>
</evidence>
<sequence>MDALGFILFLNSASRLFLNAAWMRKGEYAHQGKSFAGLVVERGSWQKSSPYHSHIEMVARHATTAASVSQQTPFASL</sequence>
<proteinExistence type="predicted"/>
<reference evidence="3" key="2">
    <citation type="submission" date="2019-10" db="EMBL/GenBank/DDBJ databases">
        <authorList>
            <consortium name="NCBI Genome Project"/>
        </authorList>
    </citation>
    <scope>NUCLEOTIDE SEQUENCE</scope>
    <source>
        <strain evidence="3">NI907</strain>
    </source>
</reference>
<dbReference type="AlphaFoldDB" id="A0A6P8ASV2"/>
<dbReference type="GeneID" id="41964635"/>
<dbReference type="RefSeq" id="XP_030977986.1">
    <property type="nucleotide sequence ID" value="XM_031129727.1"/>
</dbReference>
<reference evidence="3" key="1">
    <citation type="journal article" date="2019" name="Mol. Biol. Evol.">
        <title>Blast fungal genomes show frequent chromosomal changes, gene gains and losses, and effector gene turnover.</title>
        <authorList>
            <person name="Gomez Luciano L.B."/>
            <person name="Jason Tsai I."/>
            <person name="Chuma I."/>
            <person name="Tosa Y."/>
            <person name="Chen Y.H."/>
            <person name="Li J.Y."/>
            <person name="Li M.Y."/>
            <person name="Jade Lu M.Y."/>
            <person name="Nakayashiki H."/>
            <person name="Li W.H."/>
        </authorList>
    </citation>
    <scope>NUCLEOTIDE SEQUENCE</scope>
    <source>
        <strain evidence="3">NI907</strain>
    </source>
</reference>
<organism evidence="2 3">
    <name type="scientific">Pyricularia grisea</name>
    <name type="common">Crabgrass-specific blast fungus</name>
    <name type="synonym">Magnaporthe grisea</name>
    <dbReference type="NCBI Taxonomy" id="148305"/>
    <lineage>
        <taxon>Eukaryota</taxon>
        <taxon>Fungi</taxon>
        <taxon>Dikarya</taxon>
        <taxon>Ascomycota</taxon>
        <taxon>Pezizomycotina</taxon>
        <taxon>Sordariomycetes</taxon>
        <taxon>Sordariomycetidae</taxon>
        <taxon>Magnaporthales</taxon>
        <taxon>Pyriculariaceae</taxon>
        <taxon>Pyricularia</taxon>
    </lineage>
</organism>
<feature type="signal peptide" evidence="1">
    <location>
        <begin position="1"/>
        <end position="15"/>
    </location>
</feature>
<name>A0A6P8ASV2_PYRGI</name>
<keyword evidence="1" id="KW-0732">Signal</keyword>
<reference evidence="3" key="3">
    <citation type="submission" date="2025-08" db="UniProtKB">
        <authorList>
            <consortium name="RefSeq"/>
        </authorList>
    </citation>
    <scope>IDENTIFICATION</scope>
    <source>
        <strain evidence="3">NI907</strain>
    </source>
</reference>
<feature type="chain" id="PRO_5027595998" evidence="1">
    <location>
        <begin position="16"/>
        <end position="77"/>
    </location>
</feature>
<evidence type="ECO:0000256" key="1">
    <source>
        <dbReference type="SAM" id="SignalP"/>
    </source>
</evidence>
<evidence type="ECO:0000313" key="2">
    <source>
        <dbReference type="Proteomes" id="UP000515153"/>
    </source>
</evidence>
<dbReference type="Proteomes" id="UP000515153">
    <property type="component" value="Unplaced"/>
</dbReference>
<accession>A0A6P8ASV2</accession>
<dbReference type="KEGG" id="pgri:PgNI_09745"/>
<protein>
    <submittedName>
        <fullName evidence="3">Uncharacterized protein</fullName>
    </submittedName>
</protein>